<proteinExistence type="predicted"/>
<dbReference type="Proteomes" id="UP000239724">
    <property type="component" value="Unassembled WGS sequence"/>
</dbReference>
<dbReference type="EMBL" id="NHRY01000070">
    <property type="protein sequence ID" value="PPQ35602.1"/>
    <property type="molecule type" value="Genomic_DNA"/>
</dbReference>
<feature type="compositionally biased region" description="Low complexity" evidence="1">
    <location>
        <begin position="142"/>
        <end position="155"/>
    </location>
</feature>
<accession>A0A2S6NKI2</accession>
<organism evidence="2 3">
    <name type="scientific">Rhodopila globiformis</name>
    <name type="common">Rhodopseudomonas globiformis</name>
    <dbReference type="NCBI Taxonomy" id="1071"/>
    <lineage>
        <taxon>Bacteria</taxon>
        <taxon>Pseudomonadati</taxon>
        <taxon>Pseudomonadota</taxon>
        <taxon>Alphaproteobacteria</taxon>
        <taxon>Acetobacterales</taxon>
        <taxon>Acetobacteraceae</taxon>
        <taxon>Rhodopila</taxon>
    </lineage>
</organism>
<comment type="caution">
    <text evidence="2">The sequence shown here is derived from an EMBL/GenBank/DDBJ whole genome shotgun (WGS) entry which is preliminary data.</text>
</comment>
<sequence length="155" mass="16574">MVQGHTASCIPVPDRCKRDVSTFVLLGSLALAGCQSGIQQTEQLCASTRVTAASYADCLRVNYATLTSGAPSDSDLGALYLAAAEYEAAQVAAGRTDDRMAMLELARFRTDVIASMEQKRRDQDFQTFVKALQSNGNATGQSGRSSSNSYSSTHY</sequence>
<dbReference type="RefSeq" id="WP_104518125.1">
    <property type="nucleotide sequence ID" value="NZ_NHRY01000070.1"/>
</dbReference>
<gene>
    <name evidence="2" type="ORF">CCS01_06945</name>
</gene>
<reference evidence="2 3" key="1">
    <citation type="journal article" date="2018" name="Arch. Microbiol.">
        <title>New insights into the metabolic potential of the phototrophic purple bacterium Rhodopila globiformis DSM 161(T) from its draft genome sequence and evidence for a vanadium-dependent nitrogenase.</title>
        <authorList>
            <person name="Imhoff J.F."/>
            <person name="Rahn T."/>
            <person name="Kunzel S."/>
            <person name="Neulinger S.C."/>
        </authorList>
    </citation>
    <scope>NUCLEOTIDE SEQUENCE [LARGE SCALE GENOMIC DNA]</scope>
    <source>
        <strain evidence="2 3">DSM 161</strain>
    </source>
</reference>
<evidence type="ECO:0000313" key="2">
    <source>
        <dbReference type="EMBL" id="PPQ35602.1"/>
    </source>
</evidence>
<dbReference type="AlphaFoldDB" id="A0A2S6NKI2"/>
<keyword evidence="3" id="KW-1185">Reference proteome</keyword>
<protein>
    <submittedName>
        <fullName evidence="2">Uncharacterized protein</fullName>
    </submittedName>
</protein>
<evidence type="ECO:0000256" key="1">
    <source>
        <dbReference type="SAM" id="MobiDB-lite"/>
    </source>
</evidence>
<feature type="region of interest" description="Disordered" evidence="1">
    <location>
        <begin position="136"/>
        <end position="155"/>
    </location>
</feature>
<name>A0A2S6NKI2_RHOGL</name>
<evidence type="ECO:0000313" key="3">
    <source>
        <dbReference type="Proteomes" id="UP000239724"/>
    </source>
</evidence>